<name>A0A1M5PMH1_9FIRM</name>
<sequence length="1009" mass="117040">MKKYLKSIISILILTLFLNGFLFGIQIPVYADSVNTQLVENKIYNGFELKSKKYIEDIQSTLMEFEHIKSGAKLYYLQNNDDNKRFSITFRTPPKDNTGVNHIIEHSVLCGSKNYPVKDPFLLMKKQSLQTFLNAMTGPDYTTYPVASKNEKDLENLMSVYLDAVFYPNIYNNPKIFKQEGWHYELNSPDSEIKINGIVYNEMKGRYSSPYRILFKEITNSLYPDTIYKFESGGNPNEIPNLTYEQFLKTHKKYYVPSNCCIFLYGNLDIEKTLKFIDEKYLSKFDRKKVDTSIKKQKPLSKRKVQLGYYPVPKNSDIKNKTYLSLNYAINNISDEDSIGMNILSYLLTGSDYSPLKKELLKNNIGLDSSAMYDFSYMHPTFSILVENANEQDKEKFEKIVDDTLRKIVKEGFDEQSKNKLDSIFNSYEISKRTLTNSAFKGQIYENIVVNAWLYNQDAVKYLKIDSNFKNFKKKISERYFENLIEKYLLNNKHSSLVILNPKQGLEEENILNLRKKLAEYKSTLSNKEIDKLIKETQELKKWQETPDSKEAINSIPTLSLSDLNTKVDNVETIEKNKNGIKVLLHPVFTNDIAYVKMYFDTSKVPQDKLLYLELLSIVLGDMDTDKHNYMELEDEINRYLGGISFKATTFGKYNSDKYEPKMIVGISSLNDKIYKSFEILDEIINHTKFTNKDHLKEIIQMERASFENNIGSAGMGIAISRAKSYISDEGKYNDYLNNIDFYKFMCDLDDNFDKKYDEIVKNLEYVNKLVFNKDNLLVSYTGDKKGYSKFEEAFSSFSNKIRDEKYPVQTYNFNNNSKNEGFIIPSKVQYITKVGKIESDFKESGKLMVIKSILDNNYLWQEVRVKGGAYGGGVSIRNNSVMFVSWEDPNLKETLNIFDKSFEYLKNFNADEREMTNFIIGTMGSLDYPIDPADKGAMADSMYITQTPLEELQRIRKEVLSTTVEDVRNYGSILEKMLKDSYHCVAGSKDKIEKNKDIFDSIKNVVEN</sequence>
<dbReference type="PANTHER" id="PTHR43016:SF13">
    <property type="entry name" value="PRESEQUENCE PROTEASE, MITOCHONDRIAL"/>
    <property type="match status" value="1"/>
</dbReference>
<dbReference type="GO" id="GO:0016485">
    <property type="term" value="P:protein processing"/>
    <property type="evidence" value="ECO:0007669"/>
    <property type="project" value="TreeGrafter"/>
</dbReference>
<evidence type="ECO:0000259" key="1">
    <source>
        <dbReference type="SMART" id="SM01264"/>
    </source>
</evidence>
<dbReference type="InterPro" id="IPR055130">
    <property type="entry name" value="PreP_C"/>
</dbReference>
<reference evidence="3" key="1">
    <citation type="submission" date="2016-11" db="EMBL/GenBank/DDBJ databases">
        <authorList>
            <person name="Varghese N."/>
            <person name="Submissions S."/>
        </authorList>
    </citation>
    <scope>NUCLEOTIDE SEQUENCE [LARGE SCALE GENOMIC DNA]</scope>
    <source>
        <strain evidence="3">DSM 15285</strain>
    </source>
</reference>
<dbReference type="InterPro" id="IPR013578">
    <property type="entry name" value="Peptidase_M16C_assoc"/>
</dbReference>
<dbReference type="OrthoDB" id="9762027at2"/>
<dbReference type="GO" id="GO:0046872">
    <property type="term" value="F:metal ion binding"/>
    <property type="evidence" value="ECO:0007669"/>
    <property type="project" value="InterPro"/>
</dbReference>
<gene>
    <name evidence="2" type="ORF">SAMN02744040_00587</name>
</gene>
<dbReference type="Pfam" id="PF22516">
    <property type="entry name" value="PreP_C"/>
    <property type="match status" value="1"/>
</dbReference>
<dbReference type="Gene3D" id="3.30.830.10">
    <property type="entry name" value="Metalloenzyme, LuxS/M16 peptidase-like"/>
    <property type="match status" value="4"/>
</dbReference>
<organism evidence="2 3">
    <name type="scientific">Tepidibacter thalassicus DSM 15285</name>
    <dbReference type="NCBI Taxonomy" id="1123350"/>
    <lineage>
        <taxon>Bacteria</taxon>
        <taxon>Bacillati</taxon>
        <taxon>Bacillota</taxon>
        <taxon>Clostridia</taxon>
        <taxon>Peptostreptococcales</taxon>
        <taxon>Peptostreptococcaceae</taxon>
        <taxon>Tepidibacter</taxon>
    </lineage>
</organism>
<dbReference type="InterPro" id="IPR011249">
    <property type="entry name" value="Metalloenz_LuxS/M16"/>
</dbReference>
<dbReference type="Pfam" id="PF00675">
    <property type="entry name" value="Peptidase_M16"/>
    <property type="match status" value="1"/>
</dbReference>
<protein>
    <recommendedName>
        <fullName evidence="1">Peptidase M16C associated domain-containing protein</fullName>
    </recommendedName>
</protein>
<dbReference type="SMART" id="SM01264">
    <property type="entry name" value="M16C_associated"/>
    <property type="match status" value="1"/>
</dbReference>
<dbReference type="SUPFAM" id="SSF63411">
    <property type="entry name" value="LuxS/MPP-like metallohydrolase"/>
    <property type="match status" value="4"/>
</dbReference>
<dbReference type="PANTHER" id="PTHR43016">
    <property type="entry name" value="PRESEQUENCE PROTEASE"/>
    <property type="match status" value="1"/>
</dbReference>
<evidence type="ECO:0000313" key="3">
    <source>
        <dbReference type="Proteomes" id="UP000242520"/>
    </source>
</evidence>
<dbReference type="RefSeq" id="WP_084601910.1">
    <property type="nucleotide sequence ID" value="NZ_FQXH01000006.1"/>
</dbReference>
<dbReference type="Pfam" id="PF08367">
    <property type="entry name" value="M16C_assoc"/>
    <property type="match status" value="1"/>
</dbReference>
<dbReference type="AlphaFoldDB" id="A0A1M5PMH1"/>
<feature type="domain" description="Peptidase M16C associated" evidence="1">
    <location>
        <begin position="500"/>
        <end position="749"/>
    </location>
</feature>
<dbReference type="EMBL" id="FQXH01000006">
    <property type="protein sequence ID" value="SHH02988.1"/>
    <property type="molecule type" value="Genomic_DNA"/>
</dbReference>
<dbReference type="FunFam" id="3.30.830.10:FF:000034">
    <property type="entry name" value="presequence protease 1, chloroplastic/mitochondrial"/>
    <property type="match status" value="1"/>
</dbReference>
<dbReference type="Pfam" id="PF05193">
    <property type="entry name" value="Peptidase_M16_C"/>
    <property type="match status" value="1"/>
</dbReference>
<accession>A0A1M5PMH1</accession>
<dbReference type="GO" id="GO:0004222">
    <property type="term" value="F:metalloendopeptidase activity"/>
    <property type="evidence" value="ECO:0007669"/>
    <property type="project" value="TreeGrafter"/>
</dbReference>
<dbReference type="InterPro" id="IPR007863">
    <property type="entry name" value="Peptidase_M16_C"/>
</dbReference>
<keyword evidence="3" id="KW-1185">Reference proteome</keyword>
<dbReference type="InterPro" id="IPR011765">
    <property type="entry name" value="Pept_M16_N"/>
</dbReference>
<dbReference type="Proteomes" id="UP000242520">
    <property type="component" value="Unassembled WGS sequence"/>
</dbReference>
<proteinExistence type="predicted"/>
<dbReference type="STRING" id="1123350.SAMN02744040_00587"/>
<evidence type="ECO:0000313" key="2">
    <source>
        <dbReference type="EMBL" id="SHH02988.1"/>
    </source>
</evidence>